<name>A0ABT7JUM8_9HYPH</name>
<evidence type="ECO:0000256" key="1">
    <source>
        <dbReference type="ARBA" id="ARBA00022801"/>
    </source>
</evidence>
<dbReference type="PANTHER" id="PTHR35561">
    <property type="entry name" value="RNA 2',3'-CYCLIC PHOSPHODIESTERASE"/>
    <property type="match status" value="1"/>
</dbReference>
<dbReference type="Gene3D" id="3.90.1140.10">
    <property type="entry name" value="Cyclic phosphodiesterase"/>
    <property type="match status" value="1"/>
</dbReference>
<dbReference type="Pfam" id="PF13563">
    <property type="entry name" value="2_5_RNA_ligase2"/>
    <property type="match status" value="1"/>
</dbReference>
<keyword evidence="1" id="KW-0378">Hydrolase</keyword>
<protein>
    <submittedName>
        <fullName evidence="2">2'-5' RNA ligase family protein</fullName>
    </submittedName>
</protein>
<reference evidence="2" key="1">
    <citation type="submission" date="2023-06" db="EMBL/GenBank/DDBJ databases">
        <title>Phylogenetic Diversity of Rhizobium strains.</title>
        <authorList>
            <person name="Moura F.T."/>
            <person name="Helene L.C.F."/>
            <person name="Hungria M."/>
        </authorList>
    </citation>
    <scope>NUCLEOTIDE SEQUENCE</scope>
    <source>
        <strain evidence="2">CCGE526</strain>
    </source>
</reference>
<dbReference type="EMBL" id="JARFYM010000010">
    <property type="protein sequence ID" value="MDL2400044.1"/>
    <property type="molecule type" value="Genomic_DNA"/>
</dbReference>
<gene>
    <name evidence="2" type="ORF">PY649_14140</name>
</gene>
<comment type="caution">
    <text evidence="2">The sequence shown here is derived from an EMBL/GenBank/DDBJ whole genome shotgun (WGS) entry which is preliminary data.</text>
</comment>
<dbReference type="RefSeq" id="WP_285869107.1">
    <property type="nucleotide sequence ID" value="NZ_JARFYM010000010.1"/>
</dbReference>
<dbReference type="InterPro" id="IPR009097">
    <property type="entry name" value="Cyclic_Pdiesterase"/>
</dbReference>
<sequence length="204" mass="23320">MFDVKQAQLPLDLMEPGTPELVPDARPGSEKLYFALFPDRSVRIEIDKLMGTLGNYRLSGRRRPQGLLHASVHGIGKYPKRRNDIIARAVQAAEAIKYAEFSLVLDHVFSFRQSSHPLVLCPTTGAREFRRLQLELGLAMYEAGLTVSLNPNYQPHITLQYGYKSIRRINLEKPITWAVREFVLVRSLQGQGKHEYVDHWPLLN</sequence>
<dbReference type="PANTHER" id="PTHR35561:SF1">
    <property type="entry name" value="RNA 2',3'-CYCLIC PHOSPHODIESTERASE"/>
    <property type="match status" value="1"/>
</dbReference>
<dbReference type="Proteomes" id="UP001172645">
    <property type="component" value="Unassembled WGS sequence"/>
</dbReference>
<dbReference type="GO" id="GO:0016874">
    <property type="term" value="F:ligase activity"/>
    <property type="evidence" value="ECO:0007669"/>
    <property type="project" value="UniProtKB-KW"/>
</dbReference>
<evidence type="ECO:0000313" key="2">
    <source>
        <dbReference type="EMBL" id="MDL2400044.1"/>
    </source>
</evidence>
<keyword evidence="2" id="KW-0436">Ligase</keyword>
<dbReference type="InterPro" id="IPR004175">
    <property type="entry name" value="RNA_CPDase"/>
</dbReference>
<accession>A0ABT7JUM8</accession>
<organism evidence="2 3">
    <name type="scientific">Rhizobium mayense</name>
    <dbReference type="NCBI Taxonomy" id="1312184"/>
    <lineage>
        <taxon>Bacteria</taxon>
        <taxon>Pseudomonadati</taxon>
        <taxon>Pseudomonadota</taxon>
        <taxon>Alphaproteobacteria</taxon>
        <taxon>Hyphomicrobiales</taxon>
        <taxon>Rhizobiaceae</taxon>
        <taxon>Rhizobium/Agrobacterium group</taxon>
        <taxon>Rhizobium</taxon>
    </lineage>
</organism>
<evidence type="ECO:0000313" key="3">
    <source>
        <dbReference type="Proteomes" id="UP001172645"/>
    </source>
</evidence>
<keyword evidence="3" id="KW-1185">Reference proteome</keyword>
<dbReference type="SUPFAM" id="SSF55144">
    <property type="entry name" value="LigT-like"/>
    <property type="match status" value="1"/>
</dbReference>
<proteinExistence type="predicted"/>